<dbReference type="Proteomes" id="UP000015344">
    <property type="component" value="Unassembled WGS sequence"/>
</dbReference>
<evidence type="ECO:0000256" key="1">
    <source>
        <dbReference type="SAM" id="Phobius"/>
    </source>
</evidence>
<dbReference type="InterPro" id="IPR018750">
    <property type="entry name" value="DUF2306_membrane"/>
</dbReference>
<dbReference type="PATRIC" id="fig|1117108.3.peg.5136"/>
<reference evidence="2 3" key="1">
    <citation type="submission" date="2013-05" db="EMBL/GenBank/DDBJ databases">
        <authorList>
            <person name="Strain E.A."/>
            <person name="Brown E."/>
            <person name="Allard M.W."/>
            <person name="Luo Y.L."/>
        </authorList>
    </citation>
    <scope>NUCLEOTIDE SEQUENCE [LARGE SCALE GENOMIC DNA]</scope>
    <source>
        <strain evidence="2 3">TS-15</strain>
    </source>
</reference>
<dbReference type="RefSeq" id="WP_021262147.1">
    <property type="nucleotide sequence ID" value="NZ_ATMT01000083.1"/>
</dbReference>
<proteinExistence type="predicted"/>
<accession>S9SIF2</accession>
<comment type="caution">
    <text evidence="2">The sequence shown here is derived from an EMBL/GenBank/DDBJ whole genome shotgun (WGS) entry which is preliminary data.</text>
</comment>
<gene>
    <name evidence="2" type="ORF">PAALTS15_24844</name>
</gene>
<dbReference type="AlphaFoldDB" id="S9SIF2"/>
<dbReference type="Pfam" id="PF10067">
    <property type="entry name" value="DUF2306"/>
    <property type="match status" value="1"/>
</dbReference>
<evidence type="ECO:0000313" key="3">
    <source>
        <dbReference type="Proteomes" id="UP000015344"/>
    </source>
</evidence>
<protein>
    <submittedName>
        <fullName evidence="2">Uncharacterized protein</fullName>
    </submittedName>
</protein>
<keyword evidence="1" id="KW-1133">Transmembrane helix</keyword>
<feature type="transmembrane region" description="Helical" evidence="1">
    <location>
        <begin position="37"/>
        <end position="58"/>
    </location>
</feature>
<keyword evidence="1" id="KW-0472">Membrane</keyword>
<feature type="transmembrane region" description="Helical" evidence="1">
    <location>
        <begin position="79"/>
        <end position="97"/>
    </location>
</feature>
<sequence length="110" mass="12918">MAFLTLGVLWIFTGWKGYQTARQKRFDSHRIWMIRNYAVTLVAATARLITPLCILIYLAGHRDMPFEGIEPILRQILEVNIWVGLVINIIIVEWMIFHRVPKRSDPNKNK</sequence>
<dbReference type="eggNOG" id="COG5395">
    <property type="taxonomic scope" value="Bacteria"/>
</dbReference>
<dbReference type="EMBL" id="ATMT01000083">
    <property type="protein sequence ID" value="EPY04494.1"/>
    <property type="molecule type" value="Genomic_DNA"/>
</dbReference>
<organism evidence="2 3">
    <name type="scientific">Paenibacillus alvei TS-15</name>
    <dbReference type="NCBI Taxonomy" id="1117108"/>
    <lineage>
        <taxon>Bacteria</taxon>
        <taxon>Bacillati</taxon>
        <taxon>Bacillota</taxon>
        <taxon>Bacilli</taxon>
        <taxon>Bacillales</taxon>
        <taxon>Paenibacillaceae</taxon>
        <taxon>Paenibacillus</taxon>
    </lineage>
</organism>
<evidence type="ECO:0000313" key="2">
    <source>
        <dbReference type="EMBL" id="EPY04494.1"/>
    </source>
</evidence>
<keyword evidence="1" id="KW-0812">Transmembrane</keyword>
<name>S9SIF2_PAEAL</name>